<name>A0A2R5GMW2_9STRA</name>
<feature type="transmembrane region" description="Helical" evidence="6">
    <location>
        <begin position="335"/>
        <end position="354"/>
    </location>
</feature>
<dbReference type="GO" id="GO:0022857">
    <property type="term" value="F:transmembrane transporter activity"/>
    <property type="evidence" value="ECO:0007669"/>
    <property type="project" value="UniProtKB-UniRule"/>
</dbReference>
<accession>A0A2R5GMW2</accession>
<protein>
    <recommendedName>
        <fullName evidence="6">Choline transporter-like protein</fullName>
    </recommendedName>
</protein>
<feature type="compositionally biased region" description="Acidic residues" evidence="7">
    <location>
        <begin position="24"/>
        <end position="33"/>
    </location>
</feature>
<feature type="transmembrane region" description="Helical" evidence="6">
    <location>
        <begin position="216"/>
        <end position="237"/>
    </location>
</feature>
<feature type="region of interest" description="Disordered" evidence="7">
    <location>
        <begin position="659"/>
        <end position="689"/>
    </location>
</feature>
<evidence type="ECO:0000256" key="6">
    <source>
        <dbReference type="RuleBase" id="RU368066"/>
    </source>
</evidence>
<evidence type="ECO:0000256" key="5">
    <source>
        <dbReference type="ARBA" id="ARBA00023136"/>
    </source>
</evidence>
<evidence type="ECO:0000313" key="8">
    <source>
        <dbReference type="EMBL" id="GBG32230.1"/>
    </source>
</evidence>
<keyword evidence="9" id="KW-1185">Reference proteome</keyword>
<dbReference type="InParanoid" id="A0A2R5GMW2"/>
<feature type="transmembrane region" description="Helical" evidence="6">
    <location>
        <begin position="366"/>
        <end position="399"/>
    </location>
</feature>
<evidence type="ECO:0000256" key="4">
    <source>
        <dbReference type="ARBA" id="ARBA00022989"/>
    </source>
</evidence>
<dbReference type="Proteomes" id="UP000241890">
    <property type="component" value="Unassembled WGS sequence"/>
</dbReference>
<evidence type="ECO:0000313" key="9">
    <source>
        <dbReference type="Proteomes" id="UP000241890"/>
    </source>
</evidence>
<proteinExistence type="inferred from homology"/>
<feature type="transmembrane region" description="Helical" evidence="6">
    <location>
        <begin position="420"/>
        <end position="443"/>
    </location>
</feature>
<comment type="subcellular location">
    <subcellularLocation>
        <location evidence="6">Cell membrane</location>
        <topology evidence="6">Multi-pass membrane protein</topology>
    </subcellularLocation>
    <subcellularLocation>
        <location evidence="1">Membrane</location>
        <topology evidence="1">Multi-pass membrane protein</topology>
    </subcellularLocation>
</comment>
<keyword evidence="3 6" id="KW-0812">Transmembrane</keyword>
<evidence type="ECO:0000256" key="7">
    <source>
        <dbReference type="SAM" id="MobiDB-lite"/>
    </source>
</evidence>
<comment type="similarity">
    <text evidence="2 6">Belongs to the CTL (choline transporter-like) family.</text>
</comment>
<sequence>MDETLVNSLRSGGSFTAGQGLDSGSEDESDDLDREPVDLDRELASHSGSDSSGRVVDLDDFSAEDHSRLKPALRPAEQDYGQAASSRFESKGKEVENRGGRSARRVSFADDVVLNERQPPRGPSPMPSDSSVSSVESDEIDGLFSMGAEPLQMQSPDLDREYRRITAGNLHTNELTYVSRVSLFRDRSYATAFAVCILGVLAFGLATYRVENKHHYIATLVVGLCLTGTASACMVGLHYKLFRGQWQQAASTPFSLQYLKLIAPLEGSLLVAVLVIIWAKGWSWMAGLGVAWTAAYDLYSLQRVDDGTQFAAVLLEMASDMVVDNEEMRPAVRRAWMIFMGLNVWLAIWISIFVDTASSTAYHSKAILIFLMFSLYWTTQVARSLLSYYVTGAVVYRLVLSDRDGRQPGKVQATILQRSLTVGFGSICAGGLYINMAIGLAAAHDSLRHLCRWKPGRSSRSGHGTWRAGSSVFNEGRRGSITSLGDDRTDDGNGTDEENSSTSIWAEEEMRAASHGGPMYSANRYAWARVSLRGAPFRSASREAWAKLVSTGVIGAVQTETADRLLSSWVTIFGCLTAICANLLLPDITRQTSEIQFEFFVASFVAGASSAAVLLEPLRASVAAIYIAFAENPKCFAKTWPIVHHRLMRTSEMALFSAASSGTSPTSPMDDETSGEPATANTHVPLDQV</sequence>
<organism evidence="8 9">
    <name type="scientific">Hondaea fermentalgiana</name>
    <dbReference type="NCBI Taxonomy" id="2315210"/>
    <lineage>
        <taxon>Eukaryota</taxon>
        <taxon>Sar</taxon>
        <taxon>Stramenopiles</taxon>
        <taxon>Bigyra</taxon>
        <taxon>Labyrinthulomycetes</taxon>
        <taxon>Thraustochytrida</taxon>
        <taxon>Thraustochytriidae</taxon>
        <taxon>Hondaea</taxon>
    </lineage>
</organism>
<keyword evidence="4 6" id="KW-1133">Transmembrane helix</keyword>
<dbReference type="Pfam" id="PF04515">
    <property type="entry name" value="Choline_transpo"/>
    <property type="match status" value="2"/>
</dbReference>
<feature type="compositionally biased region" description="Low complexity" evidence="7">
    <location>
        <begin position="659"/>
        <end position="668"/>
    </location>
</feature>
<feature type="transmembrane region" description="Helical" evidence="6">
    <location>
        <begin position="189"/>
        <end position="210"/>
    </location>
</feature>
<dbReference type="OrthoDB" id="199120at2759"/>
<reference evidence="8 9" key="1">
    <citation type="submission" date="2017-12" db="EMBL/GenBank/DDBJ databases">
        <title>Sequencing, de novo assembly and annotation of complete genome of a new Thraustochytrid species, strain FCC1311.</title>
        <authorList>
            <person name="Sedici K."/>
            <person name="Godart F."/>
            <person name="Aiese Cigliano R."/>
            <person name="Sanseverino W."/>
            <person name="Barakat M."/>
            <person name="Ortet P."/>
            <person name="Marechal E."/>
            <person name="Cagnac O."/>
            <person name="Amato A."/>
        </authorList>
    </citation>
    <scope>NUCLEOTIDE SEQUENCE [LARGE SCALE GENOMIC DNA]</scope>
</reference>
<dbReference type="PANTHER" id="PTHR12385:SF4">
    <property type="entry name" value="PROTEIN PNS1"/>
    <property type="match status" value="1"/>
</dbReference>
<dbReference type="EMBL" id="BEYU01000117">
    <property type="protein sequence ID" value="GBG32230.1"/>
    <property type="molecule type" value="Genomic_DNA"/>
</dbReference>
<evidence type="ECO:0000256" key="1">
    <source>
        <dbReference type="ARBA" id="ARBA00004141"/>
    </source>
</evidence>
<feature type="transmembrane region" description="Helical" evidence="6">
    <location>
        <begin position="258"/>
        <end position="278"/>
    </location>
</feature>
<feature type="compositionally biased region" description="Basic and acidic residues" evidence="7">
    <location>
        <begin position="34"/>
        <end position="44"/>
    </location>
</feature>
<dbReference type="AlphaFoldDB" id="A0A2R5GMW2"/>
<dbReference type="InterPro" id="IPR007603">
    <property type="entry name" value="Choline_transptr-like"/>
</dbReference>
<keyword evidence="5 6" id="KW-0472">Membrane</keyword>
<comment type="caution">
    <text evidence="8">The sequence shown here is derived from an EMBL/GenBank/DDBJ whole genome shotgun (WGS) entry which is preliminary data.</text>
</comment>
<feature type="region of interest" description="Disordered" evidence="7">
    <location>
        <begin position="1"/>
        <end position="134"/>
    </location>
</feature>
<feature type="compositionally biased region" description="Polar residues" evidence="7">
    <location>
        <begin position="1"/>
        <end position="17"/>
    </location>
</feature>
<dbReference type="GO" id="GO:0005886">
    <property type="term" value="C:plasma membrane"/>
    <property type="evidence" value="ECO:0007669"/>
    <property type="project" value="UniProtKB-SubCell"/>
</dbReference>
<gene>
    <name evidence="8" type="ORF">FCC1311_084552</name>
</gene>
<feature type="compositionally biased region" description="Basic and acidic residues" evidence="7">
    <location>
        <begin position="88"/>
        <end position="99"/>
    </location>
</feature>
<dbReference type="PANTHER" id="PTHR12385">
    <property type="entry name" value="CHOLINE TRANSPORTER-LIKE (SLC FAMILY 44)"/>
    <property type="match status" value="1"/>
</dbReference>
<feature type="region of interest" description="Disordered" evidence="7">
    <location>
        <begin position="456"/>
        <end position="503"/>
    </location>
</feature>
<evidence type="ECO:0000256" key="3">
    <source>
        <dbReference type="ARBA" id="ARBA00022692"/>
    </source>
</evidence>
<evidence type="ECO:0000256" key="2">
    <source>
        <dbReference type="ARBA" id="ARBA00007168"/>
    </source>
</evidence>
<comment type="caution">
    <text evidence="6">Lacks conserved residue(s) required for the propagation of feature annotation.</text>
</comment>
<comment type="function">
    <text evidence="6">Choline transporter.</text>
</comment>